<dbReference type="InterPro" id="IPR000620">
    <property type="entry name" value="EamA_dom"/>
</dbReference>
<organism evidence="9 10">
    <name type="scientific">Papaver somniferum</name>
    <name type="common">Opium poppy</name>
    <dbReference type="NCBI Taxonomy" id="3469"/>
    <lineage>
        <taxon>Eukaryota</taxon>
        <taxon>Viridiplantae</taxon>
        <taxon>Streptophyta</taxon>
        <taxon>Embryophyta</taxon>
        <taxon>Tracheophyta</taxon>
        <taxon>Spermatophyta</taxon>
        <taxon>Magnoliopsida</taxon>
        <taxon>Ranunculales</taxon>
        <taxon>Papaveraceae</taxon>
        <taxon>Papaveroideae</taxon>
        <taxon>Papaver</taxon>
    </lineage>
</organism>
<sequence length="217" mass="24069">MDMVPALLMIFLQFVSAGNNVFNKLALDSGMNPQILVAYRQILATCFLAPAAVYFERKTRPTFTRWIFFKIFLSAFFGGVMHQCLYFTGLKHTTPTIACALLNTAPAITFILAILFRMETIGIHRLSGQAKVIGTIVCVGGAAMMSFYTGSIINIGRSTLHWRYAEKLISQNTSASSSTITGPVVVFLGVVCFSMWFIIQNNLFKTFPAPYTVHPQL</sequence>
<dbReference type="GO" id="GO:0022857">
    <property type="term" value="F:transmembrane transporter activity"/>
    <property type="evidence" value="ECO:0007669"/>
    <property type="project" value="InterPro"/>
</dbReference>
<feature type="transmembrane region" description="Helical" evidence="6">
    <location>
        <begin position="95"/>
        <end position="118"/>
    </location>
</feature>
<evidence type="ECO:0000256" key="1">
    <source>
        <dbReference type="ARBA" id="ARBA00004141"/>
    </source>
</evidence>
<keyword evidence="3 6" id="KW-0812">Transmembrane</keyword>
<feature type="signal peptide" evidence="7">
    <location>
        <begin position="1"/>
        <end position="17"/>
    </location>
</feature>
<evidence type="ECO:0000256" key="7">
    <source>
        <dbReference type="SAM" id="SignalP"/>
    </source>
</evidence>
<name>A0A4Y7JGK4_PAPSO</name>
<evidence type="ECO:0000256" key="6">
    <source>
        <dbReference type="RuleBase" id="RU363077"/>
    </source>
</evidence>
<evidence type="ECO:0000313" key="9">
    <source>
        <dbReference type="EMBL" id="RZC58928.1"/>
    </source>
</evidence>
<accession>A0A4Y7JGK4</accession>
<feature type="chain" id="PRO_5021453364" description="WAT1-related protein" evidence="7">
    <location>
        <begin position="18"/>
        <end position="217"/>
    </location>
</feature>
<evidence type="ECO:0000259" key="8">
    <source>
        <dbReference type="Pfam" id="PF00892"/>
    </source>
</evidence>
<dbReference type="InterPro" id="IPR030184">
    <property type="entry name" value="WAT1-related"/>
</dbReference>
<dbReference type="Pfam" id="PF00892">
    <property type="entry name" value="EamA"/>
    <property type="match status" value="1"/>
</dbReference>
<keyword evidence="4 6" id="KW-1133">Transmembrane helix</keyword>
<dbReference type="InterPro" id="IPR037185">
    <property type="entry name" value="EmrE-like"/>
</dbReference>
<reference evidence="9 10" key="1">
    <citation type="journal article" date="2018" name="Science">
        <title>The opium poppy genome and morphinan production.</title>
        <authorList>
            <person name="Guo L."/>
            <person name="Winzer T."/>
            <person name="Yang X."/>
            <person name="Li Y."/>
            <person name="Ning Z."/>
            <person name="He Z."/>
            <person name="Teodor R."/>
            <person name="Lu Y."/>
            <person name="Bowser T.A."/>
            <person name="Graham I.A."/>
            <person name="Ye K."/>
        </authorList>
    </citation>
    <scope>NUCLEOTIDE SEQUENCE [LARGE SCALE GENOMIC DNA]</scope>
    <source>
        <strain evidence="10">cv. HN1</strain>
        <tissue evidence="9">Leaves</tissue>
    </source>
</reference>
<dbReference type="AlphaFoldDB" id="A0A4Y7JGK4"/>
<evidence type="ECO:0000256" key="5">
    <source>
        <dbReference type="ARBA" id="ARBA00023136"/>
    </source>
</evidence>
<dbReference type="EMBL" id="CM010718">
    <property type="protein sequence ID" value="RZC58928.1"/>
    <property type="molecule type" value="Genomic_DNA"/>
</dbReference>
<evidence type="ECO:0000313" key="10">
    <source>
        <dbReference type="Proteomes" id="UP000316621"/>
    </source>
</evidence>
<comment type="similarity">
    <text evidence="2 6">Belongs to the drug/metabolite transporter (DMT) superfamily. Plant drug/metabolite exporter (P-DME) (TC 2.A.7.4) family.</text>
</comment>
<comment type="subcellular location">
    <subcellularLocation>
        <location evidence="1 6">Membrane</location>
        <topology evidence="1 6">Multi-pass membrane protein</topology>
    </subcellularLocation>
</comment>
<evidence type="ECO:0000256" key="4">
    <source>
        <dbReference type="ARBA" id="ARBA00022989"/>
    </source>
</evidence>
<dbReference type="OMA" id="INFSRSH"/>
<evidence type="ECO:0000256" key="2">
    <source>
        <dbReference type="ARBA" id="ARBA00007635"/>
    </source>
</evidence>
<dbReference type="GO" id="GO:0016020">
    <property type="term" value="C:membrane"/>
    <property type="evidence" value="ECO:0007669"/>
    <property type="project" value="UniProtKB-SubCell"/>
</dbReference>
<dbReference type="PANTHER" id="PTHR31218">
    <property type="entry name" value="WAT1-RELATED PROTEIN"/>
    <property type="match status" value="1"/>
</dbReference>
<keyword evidence="7" id="KW-0732">Signal</keyword>
<feature type="domain" description="EamA" evidence="8">
    <location>
        <begin position="6"/>
        <end position="146"/>
    </location>
</feature>
<protein>
    <recommendedName>
        <fullName evidence="6">WAT1-related protein</fullName>
    </recommendedName>
</protein>
<feature type="transmembrane region" description="Helical" evidence="6">
    <location>
        <begin position="33"/>
        <end position="55"/>
    </location>
</feature>
<dbReference type="SUPFAM" id="SSF103481">
    <property type="entry name" value="Multidrug resistance efflux transporter EmrE"/>
    <property type="match status" value="1"/>
</dbReference>
<keyword evidence="5 6" id="KW-0472">Membrane</keyword>
<dbReference type="Gramene" id="RZC58928">
    <property type="protein sequence ID" value="RZC58928"/>
    <property type="gene ID" value="C5167_006222"/>
</dbReference>
<evidence type="ECO:0000256" key="3">
    <source>
        <dbReference type="ARBA" id="ARBA00022692"/>
    </source>
</evidence>
<feature type="transmembrane region" description="Helical" evidence="6">
    <location>
        <begin position="175"/>
        <end position="199"/>
    </location>
</feature>
<keyword evidence="10" id="KW-1185">Reference proteome</keyword>
<dbReference type="Proteomes" id="UP000316621">
    <property type="component" value="Chromosome 4"/>
</dbReference>
<proteinExistence type="inferred from homology"/>
<gene>
    <name evidence="9" type="ORF">C5167_006222</name>
</gene>
<feature type="transmembrane region" description="Helical" evidence="6">
    <location>
        <begin position="67"/>
        <end position="89"/>
    </location>
</feature>
<feature type="transmembrane region" description="Helical" evidence="6">
    <location>
        <begin position="130"/>
        <end position="155"/>
    </location>
</feature>